<evidence type="ECO:0000313" key="2">
    <source>
        <dbReference type="Proteomes" id="UP000663854"/>
    </source>
</evidence>
<dbReference type="Pfam" id="PF13573">
    <property type="entry name" value="SprB"/>
    <property type="match status" value="4"/>
</dbReference>
<protein>
    <submittedName>
        <fullName evidence="1">Uncharacterized protein</fullName>
    </submittedName>
</protein>
<proteinExistence type="predicted"/>
<dbReference type="Gene3D" id="2.60.120.260">
    <property type="entry name" value="Galactose-binding domain-like"/>
    <property type="match status" value="1"/>
</dbReference>
<dbReference type="Gene3D" id="2.60.40.740">
    <property type="match status" value="4"/>
</dbReference>
<gene>
    <name evidence="1" type="ORF">PYM288_LOCUS776</name>
</gene>
<evidence type="ECO:0000313" key="1">
    <source>
        <dbReference type="EMBL" id="CAF0728546.1"/>
    </source>
</evidence>
<dbReference type="EMBL" id="CAJNOH010000003">
    <property type="protein sequence ID" value="CAF0728546.1"/>
    <property type="molecule type" value="Genomic_DNA"/>
</dbReference>
<accession>A0A813MS81</accession>
<dbReference type="Proteomes" id="UP000663854">
    <property type="component" value="Unassembled WGS sequence"/>
</dbReference>
<name>A0A813MS81_9BILA</name>
<dbReference type="InterPro" id="IPR025667">
    <property type="entry name" value="SprB_repeat"/>
</dbReference>
<comment type="caution">
    <text evidence="1">The sequence shown here is derived from an EMBL/GenBank/DDBJ whole genome shotgun (WGS) entry which is preliminary data.</text>
</comment>
<dbReference type="AlphaFoldDB" id="A0A813MS81"/>
<sequence length="544" mass="54033">MYCTGFICGFIGSGAIYNAGGGSGGNNTLTDKFASTINNINTTGLTNIQVTFGWRCNGQTDADYANMRYSIDGGANWIDLPTKYQDNEPWACATVTLPATCENITTLKIGYRWRNNNDGVGTDPTIAIDDVVVTGTGSGGSGCTGSTTFTITQPAAALTISNTAQTNVLCNGASTGSVTVAGAGGTTNYQYKIGNGPLQGSGTFSGLAAGTYTVTVQDANGCTTPLTVTITQPSTPLTGSITNQTQTGCGTSTGSVTVAGTGGTSGYQYKIGNGPLQPSGAFSGLAAGSYTVTVQDANGCTTTVPVTIIAPSGLTLSNTNQTNVLCFGNSTGSVTVAGANGTPNYQYKIGNGPLQGSGTFSGLAVGTYVITVQDGANCTTTLNVTITGPSAALSVANSNQTNVLCFGNSTGAVTVAGSGGTTTYQYKIGNGPLQASGTFSGLAAGTYTVTVQDANGCTSTVSVTITGPGAALAGSIITQSPASCGNNNGAVTVNATGGTSTYQYKIDNGPLQPTGVFTGLSGGAHTVTIQDANGCTTTPVPAWG</sequence>
<organism evidence="1 2">
    <name type="scientific">Rotaria sordida</name>
    <dbReference type="NCBI Taxonomy" id="392033"/>
    <lineage>
        <taxon>Eukaryota</taxon>
        <taxon>Metazoa</taxon>
        <taxon>Spiralia</taxon>
        <taxon>Gnathifera</taxon>
        <taxon>Rotifera</taxon>
        <taxon>Eurotatoria</taxon>
        <taxon>Bdelloidea</taxon>
        <taxon>Philodinida</taxon>
        <taxon>Philodinidae</taxon>
        <taxon>Rotaria</taxon>
    </lineage>
</organism>
<reference evidence="1" key="1">
    <citation type="submission" date="2021-02" db="EMBL/GenBank/DDBJ databases">
        <authorList>
            <person name="Nowell W R."/>
        </authorList>
    </citation>
    <scope>NUCLEOTIDE SEQUENCE</scope>
</reference>